<evidence type="ECO:0000256" key="1">
    <source>
        <dbReference type="SAM" id="MobiDB-lite"/>
    </source>
</evidence>
<organism evidence="2">
    <name type="scientific">Pedobacter sp. KACC 23697</name>
    <dbReference type="NCBI Taxonomy" id="3149230"/>
    <lineage>
        <taxon>Bacteria</taxon>
        <taxon>Pseudomonadati</taxon>
        <taxon>Bacteroidota</taxon>
        <taxon>Sphingobacteriia</taxon>
        <taxon>Sphingobacteriales</taxon>
        <taxon>Sphingobacteriaceae</taxon>
        <taxon>Pedobacter</taxon>
    </lineage>
</organism>
<sequence length="48" mass="5282">MGNSRTEIAEELPEPAFLKTTIGKNKMAPEDTNYGEKNTNSLKTLIKG</sequence>
<name>A0AAU7KC38_9SPHI</name>
<accession>A0AAU7KC38</accession>
<evidence type="ECO:0000313" key="2">
    <source>
        <dbReference type="EMBL" id="XBO50028.1"/>
    </source>
</evidence>
<dbReference type="EMBL" id="CP157485">
    <property type="protein sequence ID" value="XBO50028.1"/>
    <property type="molecule type" value="Genomic_DNA"/>
</dbReference>
<feature type="compositionally biased region" description="Polar residues" evidence="1">
    <location>
        <begin position="35"/>
        <end position="48"/>
    </location>
</feature>
<dbReference type="RefSeq" id="WP_406827328.1">
    <property type="nucleotide sequence ID" value="NZ_CP157485.1"/>
</dbReference>
<dbReference type="AlphaFoldDB" id="A0AAU7KC38"/>
<reference evidence="2" key="1">
    <citation type="submission" date="2024-05" db="EMBL/GenBank/DDBJ databases">
        <authorList>
            <person name="Kim S."/>
            <person name="Heo J."/>
            <person name="Choi H."/>
            <person name="Choi Y."/>
            <person name="Kwon S.-W."/>
            <person name="Kim Y."/>
        </authorList>
    </citation>
    <scope>NUCLEOTIDE SEQUENCE</scope>
    <source>
        <strain evidence="2">KACC 23697</strain>
    </source>
</reference>
<proteinExistence type="predicted"/>
<gene>
    <name evidence="2" type="ORF">ABEG20_10495</name>
</gene>
<feature type="region of interest" description="Disordered" evidence="1">
    <location>
        <begin position="22"/>
        <end position="48"/>
    </location>
</feature>
<protein>
    <submittedName>
        <fullName evidence="2">Uncharacterized protein</fullName>
    </submittedName>
</protein>